<organism evidence="3 4">
    <name type="scientific">Amylibacter marinus</name>
    <dbReference type="NCBI Taxonomy" id="1475483"/>
    <lineage>
        <taxon>Bacteria</taxon>
        <taxon>Pseudomonadati</taxon>
        <taxon>Pseudomonadota</taxon>
        <taxon>Alphaproteobacteria</taxon>
        <taxon>Rhodobacterales</taxon>
        <taxon>Paracoccaceae</taxon>
        <taxon>Amylibacter</taxon>
    </lineage>
</organism>
<dbReference type="InterPro" id="IPR006504">
    <property type="entry name" value="Tscrpt_reg_Spx/MgsR"/>
</dbReference>
<keyword evidence="4" id="KW-1185">Reference proteome</keyword>
<name>A0ABQ5VSD7_9RHOB</name>
<sequence>MKLYGLKNCDTCTKARKALSAQGYDVEFIDVRQTPMTKAELQYFFALFGDELLNKRSTTWRQLAEADRDAESVDLIFAHPTLMKRPVITDGEKSTLGWAKETPAKYL</sequence>
<dbReference type="PANTHER" id="PTHR30041">
    <property type="entry name" value="ARSENATE REDUCTASE"/>
    <property type="match status" value="1"/>
</dbReference>
<accession>A0ABQ5VSD7</accession>
<dbReference type="PANTHER" id="PTHR30041:SF8">
    <property type="entry name" value="PROTEIN YFFB"/>
    <property type="match status" value="1"/>
</dbReference>
<protein>
    <recommendedName>
        <fullName evidence="5">Arsenate reductase</fullName>
    </recommendedName>
</protein>
<evidence type="ECO:0000256" key="2">
    <source>
        <dbReference type="PROSITE-ProRule" id="PRU01282"/>
    </source>
</evidence>
<evidence type="ECO:0000313" key="4">
    <source>
        <dbReference type="Proteomes" id="UP001156694"/>
    </source>
</evidence>
<comment type="similarity">
    <text evidence="1 2">Belongs to the ArsC family.</text>
</comment>
<dbReference type="PROSITE" id="PS51353">
    <property type="entry name" value="ARSC"/>
    <property type="match status" value="1"/>
</dbReference>
<dbReference type="NCBIfam" id="TIGR01617">
    <property type="entry name" value="arsC_related"/>
    <property type="match status" value="1"/>
</dbReference>
<evidence type="ECO:0000256" key="1">
    <source>
        <dbReference type="ARBA" id="ARBA00007198"/>
    </source>
</evidence>
<dbReference type="RefSeq" id="WP_284375661.1">
    <property type="nucleotide sequence ID" value="NZ_BSNN01000002.1"/>
</dbReference>
<evidence type="ECO:0000313" key="3">
    <source>
        <dbReference type="EMBL" id="GLQ34101.1"/>
    </source>
</evidence>
<dbReference type="Proteomes" id="UP001156694">
    <property type="component" value="Unassembled WGS sequence"/>
</dbReference>
<dbReference type="SUPFAM" id="SSF52833">
    <property type="entry name" value="Thioredoxin-like"/>
    <property type="match status" value="1"/>
</dbReference>
<reference evidence="4" key="1">
    <citation type="journal article" date="2019" name="Int. J. Syst. Evol. Microbiol.">
        <title>The Global Catalogue of Microorganisms (GCM) 10K type strain sequencing project: providing services to taxonomists for standard genome sequencing and annotation.</title>
        <authorList>
            <consortium name="The Broad Institute Genomics Platform"/>
            <consortium name="The Broad Institute Genome Sequencing Center for Infectious Disease"/>
            <person name="Wu L."/>
            <person name="Ma J."/>
        </authorList>
    </citation>
    <scope>NUCLEOTIDE SEQUENCE [LARGE SCALE GENOMIC DNA]</scope>
    <source>
        <strain evidence="4">NBRC 110140</strain>
    </source>
</reference>
<evidence type="ECO:0008006" key="5">
    <source>
        <dbReference type="Google" id="ProtNLM"/>
    </source>
</evidence>
<dbReference type="Gene3D" id="3.40.30.10">
    <property type="entry name" value="Glutaredoxin"/>
    <property type="match status" value="1"/>
</dbReference>
<proteinExistence type="inferred from homology"/>
<gene>
    <name evidence="3" type="ORF">GCM10007939_03840</name>
</gene>
<dbReference type="Pfam" id="PF03960">
    <property type="entry name" value="ArsC"/>
    <property type="match status" value="1"/>
</dbReference>
<dbReference type="InterPro" id="IPR006660">
    <property type="entry name" value="Arsenate_reductase-like"/>
</dbReference>
<dbReference type="EMBL" id="BSNN01000002">
    <property type="protein sequence ID" value="GLQ34101.1"/>
    <property type="molecule type" value="Genomic_DNA"/>
</dbReference>
<dbReference type="InterPro" id="IPR036249">
    <property type="entry name" value="Thioredoxin-like_sf"/>
</dbReference>
<dbReference type="CDD" id="cd02977">
    <property type="entry name" value="ArsC_family"/>
    <property type="match status" value="1"/>
</dbReference>
<comment type="caution">
    <text evidence="3">The sequence shown here is derived from an EMBL/GenBank/DDBJ whole genome shotgun (WGS) entry which is preliminary data.</text>
</comment>